<dbReference type="PRINTS" id="PR00111">
    <property type="entry name" value="ABHYDROLASE"/>
</dbReference>
<dbReference type="PANTHER" id="PTHR43798">
    <property type="entry name" value="MONOACYLGLYCEROL LIPASE"/>
    <property type="match status" value="1"/>
</dbReference>
<dbReference type="RefSeq" id="WP_346064567.1">
    <property type="nucleotide sequence ID" value="NZ_BRPJ01000009.1"/>
</dbReference>
<accession>A0ABQ5M0Z5</accession>
<dbReference type="InterPro" id="IPR000073">
    <property type="entry name" value="AB_hydrolase_1"/>
</dbReference>
<gene>
    <name evidence="2" type="primary">ybfF</name>
    <name evidence="2" type="ORF">LAD12857_05390</name>
</gene>
<dbReference type="Proteomes" id="UP001419084">
    <property type="component" value="Unassembled WGS sequence"/>
</dbReference>
<evidence type="ECO:0000313" key="2">
    <source>
        <dbReference type="EMBL" id="GLB28616.1"/>
    </source>
</evidence>
<protein>
    <submittedName>
        <fullName evidence="2">Acyl-CoA esterase</fullName>
    </submittedName>
</protein>
<reference evidence="2 3" key="1">
    <citation type="journal article" date="2024" name="Int. J. Syst. Evol. Microbiol.">
        <title>Lacrimispora brassicae sp. nov. isolated from fermented cabbage, and proposal of Clostridium indicum Gundawar et al. 2019 and Clostridium methoxybenzovorans Mechichi et al. 1999 as heterotypic synonyms of Lacrimispora amygdalina (Parshina et al. 2003) Haas and Blanchard 2020 and Lacrimispora indolis (McClung and McCoy 1957) Haas and Blanchard 2020, respectively.</title>
        <authorList>
            <person name="Kobayashi H."/>
            <person name="Tanizawa Y."/>
            <person name="Sakamoto M."/>
            <person name="Ohkuma M."/>
            <person name="Tohno M."/>
        </authorList>
    </citation>
    <scope>NUCLEOTIDE SEQUENCE [LARGE SCALE GENOMIC DNA]</scope>
    <source>
        <strain evidence="2 3">DSM 12857</strain>
    </source>
</reference>
<dbReference type="InterPro" id="IPR029058">
    <property type="entry name" value="AB_hydrolase_fold"/>
</dbReference>
<feature type="domain" description="AB hydrolase-1" evidence="1">
    <location>
        <begin position="26"/>
        <end position="258"/>
    </location>
</feature>
<keyword evidence="3" id="KW-1185">Reference proteome</keyword>
<organism evidence="2 3">
    <name type="scientific">Lacrimispora amygdalina</name>
    <dbReference type="NCBI Taxonomy" id="253257"/>
    <lineage>
        <taxon>Bacteria</taxon>
        <taxon>Bacillati</taxon>
        <taxon>Bacillota</taxon>
        <taxon>Clostridia</taxon>
        <taxon>Lachnospirales</taxon>
        <taxon>Lachnospiraceae</taxon>
        <taxon>Lacrimispora</taxon>
    </lineage>
</organism>
<sequence length="281" mass="32067">MGKIYRETAGLSKVDLFYYDTKGEKPVMICLHGMYGRAETWSDFISHYADKYRVIAPDLRGHGRSSKPDGYYTYEEMGEDVVELMDRLGIKQAILVGHSMGGGIVGYIASKYPDKIRAAAILDKTAKGSKRHIPVLSSQVKEYDAFTKEWNEVFDTRREALECIKRASGSELETEYFVNSLYEDESGYRFLFSKQALGAYRANEYGWLDLLPQISCKTLLIKSAGEESVTKQDFLEMEACLKDATVYIMSNTNHNVHLAEKEEFYRIFDQFLNTLISGNDF</sequence>
<dbReference type="InterPro" id="IPR000639">
    <property type="entry name" value="Epox_hydrolase-like"/>
</dbReference>
<dbReference type="SUPFAM" id="SSF53474">
    <property type="entry name" value="alpha/beta-Hydrolases"/>
    <property type="match status" value="1"/>
</dbReference>
<proteinExistence type="predicted"/>
<dbReference type="PRINTS" id="PR00412">
    <property type="entry name" value="EPOXHYDRLASE"/>
</dbReference>
<dbReference type="Gene3D" id="3.40.50.1820">
    <property type="entry name" value="alpha/beta hydrolase"/>
    <property type="match status" value="1"/>
</dbReference>
<name>A0ABQ5M0Z5_9FIRM</name>
<evidence type="ECO:0000259" key="1">
    <source>
        <dbReference type="Pfam" id="PF00561"/>
    </source>
</evidence>
<comment type="caution">
    <text evidence="2">The sequence shown here is derived from an EMBL/GenBank/DDBJ whole genome shotgun (WGS) entry which is preliminary data.</text>
</comment>
<dbReference type="InterPro" id="IPR050266">
    <property type="entry name" value="AB_hydrolase_sf"/>
</dbReference>
<evidence type="ECO:0000313" key="3">
    <source>
        <dbReference type="Proteomes" id="UP001419084"/>
    </source>
</evidence>
<dbReference type="EMBL" id="BRPJ01000009">
    <property type="protein sequence ID" value="GLB28616.1"/>
    <property type="molecule type" value="Genomic_DNA"/>
</dbReference>
<dbReference type="Pfam" id="PF00561">
    <property type="entry name" value="Abhydrolase_1"/>
    <property type="match status" value="1"/>
</dbReference>